<dbReference type="InterPro" id="IPR016185">
    <property type="entry name" value="PreATP-grasp_dom_sf"/>
</dbReference>
<protein>
    <recommendedName>
        <fullName evidence="6">ATP-grasp domain-containing protein</fullName>
    </recommendedName>
</protein>
<evidence type="ECO:0000259" key="6">
    <source>
        <dbReference type="PROSITE" id="PS50975"/>
    </source>
</evidence>
<keyword evidence="1 5" id="KW-0547">Nucleotide-binding</keyword>
<dbReference type="PROSITE" id="PS50975">
    <property type="entry name" value="ATP_GRASP"/>
    <property type="match status" value="1"/>
</dbReference>
<dbReference type="GO" id="GO:0046872">
    <property type="term" value="F:metal ion binding"/>
    <property type="evidence" value="ECO:0007669"/>
    <property type="project" value="InterPro"/>
</dbReference>
<dbReference type="InterPro" id="IPR013815">
    <property type="entry name" value="ATP_grasp_subdomain_1"/>
</dbReference>
<dbReference type="PANTHER" id="PTHR11609">
    <property type="entry name" value="PURINE BIOSYNTHESIS PROTEIN 6/7, PUR6/7"/>
    <property type="match status" value="1"/>
</dbReference>
<evidence type="ECO:0000313" key="8">
    <source>
        <dbReference type="EMBL" id="CAE8635899.1"/>
    </source>
</evidence>
<dbReference type="EMBL" id="CAJNNV010031368">
    <property type="protein sequence ID" value="CAE8635899.1"/>
    <property type="molecule type" value="Genomic_DNA"/>
</dbReference>
<dbReference type="OrthoDB" id="434880at2759"/>
<dbReference type="InterPro" id="IPR011761">
    <property type="entry name" value="ATP-grasp"/>
</dbReference>
<gene>
    <name evidence="7" type="ORF">PGLA1383_LOCUS39694</name>
    <name evidence="8" type="ORF">PGLA1383_LOCUS51472</name>
</gene>
<dbReference type="InterPro" id="IPR054350">
    <property type="entry name" value="PurT/PurK_preATP-grasp"/>
</dbReference>
<dbReference type="Pfam" id="PF02222">
    <property type="entry name" value="ATP-grasp"/>
    <property type="match status" value="1"/>
</dbReference>
<dbReference type="EMBL" id="CAJNNV010027924">
    <property type="protein sequence ID" value="CAE8622237.1"/>
    <property type="molecule type" value="Genomic_DNA"/>
</dbReference>
<dbReference type="GO" id="GO:0006164">
    <property type="term" value="P:purine nucleotide biosynthetic process"/>
    <property type="evidence" value="ECO:0007669"/>
    <property type="project" value="UniProtKB-KW"/>
</dbReference>
<evidence type="ECO:0000256" key="2">
    <source>
        <dbReference type="ARBA" id="ARBA00022755"/>
    </source>
</evidence>
<evidence type="ECO:0000313" key="7">
    <source>
        <dbReference type="EMBL" id="CAE8622237.1"/>
    </source>
</evidence>
<evidence type="ECO:0000313" key="9">
    <source>
        <dbReference type="Proteomes" id="UP000654075"/>
    </source>
</evidence>
<evidence type="ECO:0000256" key="4">
    <source>
        <dbReference type="ARBA" id="ARBA00025704"/>
    </source>
</evidence>
<evidence type="ECO:0000256" key="3">
    <source>
        <dbReference type="ARBA" id="ARBA00022840"/>
    </source>
</evidence>
<feature type="domain" description="ATP-grasp" evidence="6">
    <location>
        <begin position="108"/>
        <end position="274"/>
    </location>
</feature>
<name>A0A813G6F5_POLGL</name>
<dbReference type="Gene3D" id="3.30.470.20">
    <property type="entry name" value="ATP-grasp fold, B domain"/>
    <property type="match status" value="1"/>
</dbReference>
<dbReference type="PANTHER" id="PTHR11609:SF5">
    <property type="entry name" value="PHOSPHORIBOSYLAMINOIMIDAZOLE CARBOXYLASE"/>
    <property type="match status" value="1"/>
</dbReference>
<sequence>MDKRTVGCLGGGQLGRMMVQAAHRLGVRMVILDPLGAKSPAGQVAEDSVTGSFKDAEAISELASRCGVLTMEIEHVNCEALEKLHQAGVVIHPLPSVIKLIQDKYLQKVHLQKAGVPLPDFEVVGSEADLHVIGERFGYPMMLKSRLGAYDGKGNAVVKNAQGIKEAMESLGGKMLYVEKWAPYKVELAVMVARGVDGAMNVTIKTYPVVHAVQRDSICFTCMTPPLGVSAAVQELAQKVATDAVTCLGDARGIFGVELFLLHDGTILLNEIAP</sequence>
<comment type="pathway">
    <text evidence="4">Purine metabolism.</text>
</comment>
<dbReference type="Gene3D" id="3.40.50.20">
    <property type="match status" value="1"/>
</dbReference>
<keyword evidence="2" id="KW-0658">Purine biosynthesis</keyword>
<keyword evidence="9" id="KW-1185">Reference proteome</keyword>
<dbReference type="Proteomes" id="UP000654075">
    <property type="component" value="Unassembled WGS sequence"/>
</dbReference>
<dbReference type="AlphaFoldDB" id="A0A813G6F5"/>
<feature type="non-terminal residue" evidence="7">
    <location>
        <position position="274"/>
    </location>
</feature>
<reference evidence="7" key="1">
    <citation type="submission" date="2021-02" db="EMBL/GenBank/DDBJ databases">
        <authorList>
            <person name="Dougan E. K."/>
            <person name="Rhodes N."/>
            <person name="Thang M."/>
            <person name="Chan C."/>
        </authorList>
    </citation>
    <scope>NUCLEOTIDE SEQUENCE</scope>
</reference>
<organism evidence="7 9">
    <name type="scientific">Polarella glacialis</name>
    <name type="common">Dinoflagellate</name>
    <dbReference type="NCBI Taxonomy" id="89957"/>
    <lineage>
        <taxon>Eukaryota</taxon>
        <taxon>Sar</taxon>
        <taxon>Alveolata</taxon>
        <taxon>Dinophyceae</taxon>
        <taxon>Suessiales</taxon>
        <taxon>Suessiaceae</taxon>
        <taxon>Polarella</taxon>
    </lineage>
</organism>
<dbReference type="GO" id="GO:0005524">
    <property type="term" value="F:ATP binding"/>
    <property type="evidence" value="ECO:0007669"/>
    <property type="project" value="UniProtKB-UniRule"/>
</dbReference>
<dbReference type="OMA" id="GRGQWIV"/>
<comment type="caution">
    <text evidence="7">The sequence shown here is derived from an EMBL/GenBank/DDBJ whole genome shotgun (WGS) entry which is preliminary data.</text>
</comment>
<evidence type="ECO:0000256" key="1">
    <source>
        <dbReference type="ARBA" id="ARBA00022741"/>
    </source>
</evidence>
<dbReference type="Gene3D" id="3.30.1490.20">
    <property type="entry name" value="ATP-grasp fold, A domain"/>
    <property type="match status" value="1"/>
</dbReference>
<dbReference type="Pfam" id="PF22660">
    <property type="entry name" value="RS_preATP-grasp-like"/>
    <property type="match status" value="1"/>
</dbReference>
<dbReference type="SUPFAM" id="SSF56059">
    <property type="entry name" value="Glutathione synthetase ATP-binding domain-like"/>
    <property type="match status" value="1"/>
</dbReference>
<keyword evidence="3 5" id="KW-0067">ATP-binding</keyword>
<dbReference type="SUPFAM" id="SSF52440">
    <property type="entry name" value="PreATP-grasp domain"/>
    <property type="match status" value="1"/>
</dbReference>
<accession>A0A813G6F5</accession>
<proteinExistence type="predicted"/>
<dbReference type="InterPro" id="IPR003135">
    <property type="entry name" value="ATP-grasp_carboxylate-amine"/>
</dbReference>
<evidence type="ECO:0000256" key="5">
    <source>
        <dbReference type="PROSITE-ProRule" id="PRU00409"/>
    </source>
</evidence>